<dbReference type="Proteomes" id="UP000291084">
    <property type="component" value="Chromosome 2"/>
</dbReference>
<comment type="catalytic activity">
    <reaction evidence="1">
        <text>chorismate = prephenate</text>
        <dbReference type="Rhea" id="RHEA:13897"/>
        <dbReference type="ChEBI" id="CHEBI:29748"/>
        <dbReference type="ChEBI" id="CHEBI:29934"/>
        <dbReference type="EC" id="5.4.99.5"/>
    </reaction>
</comment>
<dbReference type="UniPathway" id="UPA00120">
    <property type="reaction ID" value="UER00203"/>
</dbReference>
<comment type="subcellular location">
    <subcellularLocation>
        <location evidence="2">Cytoplasm</location>
    </subcellularLocation>
</comment>
<keyword evidence="5" id="KW-0413">Isomerase</keyword>
<evidence type="ECO:0000256" key="4">
    <source>
        <dbReference type="ARBA" id="ARBA00022490"/>
    </source>
</evidence>
<sequence>MIVWSPKNSIHITLETLIKKDLPPYSSHQEVISGYVNLWLVQMDALEFRCKECHKRAEAQYTLDSVRASLARQEDTIIFALIERAKFPLNSVGYSQLFLSEEYCGPMINGLFLKTEAVQSKAGRYINPEENPFFPENLPPSAAPDYPFSEFLQGAGASINTNKEIWKMYFDDLIPMFIRWGDDGNYAQTALADLKLLQAISKRIHYGKFVAEVKFRESPKIYEPLIRAKFG</sequence>
<dbReference type="SUPFAM" id="SSF48600">
    <property type="entry name" value="Chorismate mutase II"/>
    <property type="match status" value="1"/>
</dbReference>
<evidence type="ECO:0000256" key="2">
    <source>
        <dbReference type="ARBA" id="ARBA00004496"/>
    </source>
</evidence>
<evidence type="ECO:0000313" key="6">
    <source>
        <dbReference type="EMBL" id="BAT78088.1"/>
    </source>
</evidence>
<evidence type="ECO:0000313" key="7">
    <source>
        <dbReference type="Proteomes" id="UP000291084"/>
    </source>
</evidence>
<dbReference type="Gene3D" id="1.10.590.10">
    <property type="entry name" value="Chorismate mutase, AroQ class superfamily, eukaryotic"/>
    <property type="match status" value="1"/>
</dbReference>
<evidence type="ECO:0000256" key="1">
    <source>
        <dbReference type="ARBA" id="ARBA00000824"/>
    </source>
</evidence>
<dbReference type="InterPro" id="IPR008238">
    <property type="entry name" value="Chorismate_mutase_AroQ_euk"/>
</dbReference>
<organism evidence="6 7">
    <name type="scientific">Vigna angularis var. angularis</name>
    <dbReference type="NCBI Taxonomy" id="157739"/>
    <lineage>
        <taxon>Eukaryota</taxon>
        <taxon>Viridiplantae</taxon>
        <taxon>Streptophyta</taxon>
        <taxon>Embryophyta</taxon>
        <taxon>Tracheophyta</taxon>
        <taxon>Spermatophyta</taxon>
        <taxon>Magnoliopsida</taxon>
        <taxon>eudicotyledons</taxon>
        <taxon>Gunneridae</taxon>
        <taxon>Pentapetalae</taxon>
        <taxon>rosids</taxon>
        <taxon>fabids</taxon>
        <taxon>Fabales</taxon>
        <taxon>Fabaceae</taxon>
        <taxon>Papilionoideae</taxon>
        <taxon>50 kb inversion clade</taxon>
        <taxon>NPAAA clade</taxon>
        <taxon>indigoferoid/millettioid clade</taxon>
        <taxon>Phaseoleae</taxon>
        <taxon>Vigna</taxon>
    </lineage>
</organism>
<accession>A0A0S3RBF4</accession>
<dbReference type="GO" id="GO:0009073">
    <property type="term" value="P:aromatic amino acid family biosynthetic process"/>
    <property type="evidence" value="ECO:0007669"/>
    <property type="project" value="InterPro"/>
</dbReference>
<dbReference type="GO" id="GO:0005737">
    <property type="term" value="C:cytoplasm"/>
    <property type="evidence" value="ECO:0007669"/>
    <property type="project" value="UniProtKB-SubCell"/>
</dbReference>
<name>A0A0S3RBF4_PHAAN</name>
<dbReference type="GO" id="GO:0004106">
    <property type="term" value="F:chorismate mutase activity"/>
    <property type="evidence" value="ECO:0007669"/>
    <property type="project" value="UniProtKB-EC"/>
</dbReference>
<keyword evidence="4" id="KW-0963">Cytoplasm</keyword>
<dbReference type="InterPro" id="IPR036263">
    <property type="entry name" value="Chorismate_II_sf"/>
</dbReference>
<proteinExistence type="predicted"/>
<dbReference type="EMBL" id="AP015035">
    <property type="protein sequence ID" value="BAT78088.1"/>
    <property type="molecule type" value="Genomic_DNA"/>
</dbReference>
<reference evidence="6 7" key="1">
    <citation type="journal article" date="2015" name="Sci. Rep.">
        <title>The power of single molecule real-time sequencing technology in the de novo assembly of a eukaryotic genome.</title>
        <authorList>
            <person name="Sakai H."/>
            <person name="Naito K."/>
            <person name="Ogiso-Tanaka E."/>
            <person name="Takahashi Y."/>
            <person name="Iseki K."/>
            <person name="Muto C."/>
            <person name="Satou K."/>
            <person name="Teruya K."/>
            <person name="Shiroma A."/>
            <person name="Shimoji M."/>
            <person name="Hirano T."/>
            <person name="Itoh T."/>
            <person name="Kaga A."/>
            <person name="Tomooka N."/>
        </authorList>
    </citation>
    <scope>NUCLEOTIDE SEQUENCE [LARGE SCALE GENOMIC DNA]</scope>
    <source>
        <strain evidence="7">cv. Shumari</strain>
    </source>
</reference>
<dbReference type="AlphaFoldDB" id="A0A0S3RBF4"/>
<dbReference type="EC" id="5.4.99.5" evidence="3"/>
<dbReference type="PROSITE" id="PS51169">
    <property type="entry name" value="CHORISMATE_MUT_3"/>
    <property type="match status" value="1"/>
</dbReference>
<dbReference type="PANTHER" id="PTHR21145:SF12">
    <property type="entry name" value="CHORISMATE MUTASE"/>
    <property type="match status" value="1"/>
</dbReference>
<protein>
    <recommendedName>
        <fullName evidence="3">chorismate mutase</fullName>
        <ecNumber evidence="3">5.4.99.5</ecNumber>
    </recommendedName>
</protein>
<evidence type="ECO:0000256" key="5">
    <source>
        <dbReference type="ARBA" id="ARBA00023235"/>
    </source>
</evidence>
<gene>
    <name evidence="6" type="primary">Vigan.02G072700</name>
    <name evidence="6" type="ORF">VIGAN_02072700</name>
</gene>
<keyword evidence="7" id="KW-1185">Reference proteome</keyword>
<dbReference type="InterPro" id="IPR037039">
    <property type="entry name" value="CM_AroQ_sf_eucaryotic"/>
</dbReference>
<dbReference type="GO" id="GO:0046417">
    <property type="term" value="P:chorismate metabolic process"/>
    <property type="evidence" value="ECO:0007669"/>
    <property type="project" value="InterPro"/>
</dbReference>
<dbReference type="PANTHER" id="PTHR21145">
    <property type="entry name" value="CHORISMATE MUTASE"/>
    <property type="match status" value="1"/>
</dbReference>
<evidence type="ECO:0000256" key="3">
    <source>
        <dbReference type="ARBA" id="ARBA00012404"/>
    </source>
</evidence>